<reference evidence="2" key="1">
    <citation type="submission" date="2020-02" db="EMBL/GenBank/DDBJ databases">
        <authorList>
            <person name="Meier V. D."/>
        </authorList>
    </citation>
    <scope>NUCLEOTIDE SEQUENCE</scope>
    <source>
        <strain evidence="2">AVDCRST_MAG37</strain>
    </source>
</reference>
<dbReference type="EMBL" id="CADCVD010000126">
    <property type="protein sequence ID" value="CAA9452836.1"/>
    <property type="molecule type" value="Genomic_DNA"/>
</dbReference>
<dbReference type="AlphaFoldDB" id="A0A6J4QZW8"/>
<feature type="non-terminal residue" evidence="2">
    <location>
        <position position="1"/>
    </location>
</feature>
<proteinExistence type="predicted"/>
<feature type="non-terminal residue" evidence="2">
    <location>
        <position position="53"/>
    </location>
</feature>
<feature type="region of interest" description="Disordered" evidence="1">
    <location>
        <begin position="1"/>
        <end position="53"/>
    </location>
</feature>
<gene>
    <name evidence="2" type="ORF">AVDCRST_MAG37-2561</name>
</gene>
<evidence type="ECO:0000313" key="2">
    <source>
        <dbReference type="EMBL" id="CAA9452836.1"/>
    </source>
</evidence>
<feature type="compositionally biased region" description="Basic residues" evidence="1">
    <location>
        <begin position="1"/>
        <end position="31"/>
    </location>
</feature>
<protein>
    <submittedName>
        <fullName evidence="2">Uncharacterized protein</fullName>
    </submittedName>
</protein>
<organism evidence="2">
    <name type="scientific">uncultured Rubrobacteraceae bacterium</name>
    <dbReference type="NCBI Taxonomy" id="349277"/>
    <lineage>
        <taxon>Bacteria</taxon>
        <taxon>Bacillati</taxon>
        <taxon>Actinomycetota</taxon>
        <taxon>Rubrobacteria</taxon>
        <taxon>Rubrobacterales</taxon>
        <taxon>Rubrobacteraceae</taxon>
        <taxon>environmental samples</taxon>
    </lineage>
</organism>
<evidence type="ECO:0000256" key="1">
    <source>
        <dbReference type="SAM" id="MobiDB-lite"/>
    </source>
</evidence>
<sequence length="53" mass="6160">DRRRPARPSRQRVRCGHRRRGGPGRRPRRGVRPGGDRRDSRGNWSNAGFPEEV</sequence>
<accession>A0A6J4QZW8</accession>
<name>A0A6J4QZW8_9ACTN</name>